<reference evidence="2" key="1">
    <citation type="submission" date="2020-02" db="EMBL/GenBank/DDBJ databases">
        <authorList>
            <person name="Meier V. D."/>
        </authorList>
    </citation>
    <scope>NUCLEOTIDE SEQUENCE</scope>
    <source>
        <strain evidence="2">AVDCRST_MAG57</strain>
    </source>
</reference>
<organism evidence="2">
    <name type="scientific">uncultured Blastococcus sp</name>
    <dbReference type="NCBI Taxonomy" id="217144"/>
    <lineage>
        <taxon>Bacteria</taxon>
        <taxon>Bacillati</taxon>
        <taxon>Actinomycetota</taxon>
        <taxon>Actinomycetes</taxon>
        <taxon>Geodermatophilales</taxon>
        <taxon>Geodermatophilaceae</taxon>
        <taxon>Blastococcus</taxon>
        <taxon>environmental samples</taxon>
    </lineage>
</organism>
<gene>
    <name evidence="2" type="ORF">AVDCRST_MAG57-1670</name>
</gene>
<name>A0A6J4I8T7_9ACTN</name>
<protein>
    <submittedName>
        <fullName evidence="2">Uncharacterized protein</fullName>
    </submittedName>
</protein>
<evidence type="ECO:0000256" key="1">
    <source>
        <dbReference type="SAM" id="MobiDB-lite"/>
    </source>
</evidence>
<sequence length="316" mass="32625">MPYTLVSAATLGFDLVRLPAGRSVAQVLLTALAADAAALSGLAATHPARGLTREERGVRAVRGRRAREMAVNVPHVRSATGSTATASAATGSTATGSTAAGDRAAVLVTQLEQGTIGDAPTLERLLRDDVLGPEHAAAGDLVAAEWDEAVEVLADAALGYWAAGVLPPLVRRELTGPFDRAVERGLLPEPAIGGDLGPASSELTGLLDGIRRLDEPGRAAWRAAVDEGRAEHRPWATAMHEASWAAHVSGRTRALATAQLHAVQAFLDGGFDLHDGAAGTWNAIAGCVQGITMADLLDESSLGVLHAPWVRVVGSH</sequence>
<dbReference type="EMBL" id="CADCTI010000151">
    <property type="protein sequence ID" value="CAA9244616.1"/>
    <property type="molecule type" value="Genomic_DNA"/>
</dbReference>
<feature type="compositionally biased region" description="Low complexity" evidence="1">
    <location>
        <begin position="78"/>
        <end position="97"/>
    </location>
</feature>
<accession>A0A6J4I8T7</accession>
<evidence type="ECO:0000313" key="2">
    <source>
        <dbReference type="EMBL" id="CAA9244616.1"/>
    </source>
</evidence>
<feature type="region of interest" description="Disordered" evidence="1">
    <location>
        <begin position="76"/>
        <end position="97"/>
    </location>
</feature>
<proteinExistence type="predicted"/>
<dbReference type="AlphaFoldDB" id="A0A6J4I8T7"/>